<dbReference type="EMBL" id="CACRXK020010925">
    <property type="protein sequence ID" value="CAB4020378.1"/>
    <property type="molecule type" value="Genomic_DNA"/>
</dbReference>
<protein>
    <submittedName>
        <fullName evidence="3">Aldehyde dehydrogenase family 3 member B1-like</fullName>
    </submittedName>
</protein>
<dbReference type="GO" id="GO:0005737">
    <property type="term" value="C:cytoplasm"/>
    <property type="evidence" value="ECO:0007669"/>
    <property type="project" value="TreeGrafter"/>
</dbReference>
<dbReference type="Gene3D" id="3.40.605.10">
    <property type="entry name" value="Aldehyde Dehydrogenase, Chain A, domain 1"/>
    <property type="match status" value="1"/>
</dbReference>
<evidence type="ECO:0000313" key="3">
    <source>
        <dbReference type="EMBL" id="CAB4020378.1"/>
    </source>
</evidence>
<evidence type="ECO:0000256" key="1">
    <source>
        <dbReference type="ARBA" id="ARBA00009986"/>
    </source>
</evidence>
<organism evidence="3 4">
    <name type="scientific">Paramuricea clavata</name>
    <name type="common">Red gorgonian</name>
    <name type="synonym">Violescent sea-whip</name>
    <dbReference type="NCBI Taxonomy" id="317549"/>
    <lineage>
        <taxon>Eukaryota</taxon>
        <taxon>Metazoa</taxon>
        <taxon>Cnidaria</taxon>
        <taxon>Anthozoa</taxon>
        <taxon>Octocorallia</taxon>
        <taxon>Malacalcyonacea</taxon>
        <taxon>Plexauridae</taxon>
        <taxon>Paramuricea</taxon>
    </lineage>
</organism>
<keyword evidence="4" id="KW-1185">Reference proteome</keyword>
<name>A0A7D9F0A1_PARCT</name>
<dbReference type="InterPro" id="IPR016161">
    <property type="entry name" value="Ald_DH/histidinol_DH"/>
</dbReference>
<dbReference type="InterPro" id="IPR012394">
    <property type="entry name" value="Aldehyde_DH_NAD(P)"/>
</dbReference>
<comment type="similarity">
    <text evidence="1">Belongs to the aldehyde dehydrogenase family.</text>
</comment>
<dbReference type="PANTHER" id="PTHR43570">
    <property type="entry name" value="ALDEHYDE DEHYDROGENASE"/>
    <property type="match status" value="1"/>
</dbReference>
<dbReference type="GO" id="GO:0004029">
    <property type="term" value="F:aldehyde dehydrogenase (NAD+) activity"/>
    <property type="evidence" value="ECO:0007669"/>
    <property type="project" value="TreeGrafter"/>
</dbReference>
<gene>
    <name evidence="3" type="ORF">PACLA_8A011044</name>
</gene>
<evidence type="ECO:0000313" key="4">
    <source>
        <dbReference type="Proteomes" id="UP001152795"/>
    </source>
</evidence>
<dbReference type="SUPFAM" id="SSF53720">
    <property type="entry name" value="ALDH-like"/>
    <property type="match status" value="1"/>
</dbReference>
<accession>A0A7D9F0A1</accession>
<dbReference type="InterPro" id="IPR016162">
    <property type="entry name" value="Ald_DH_N"/>
</dbReference>
<comment type="caution">
    <text evidence="3">The sequence shown here is derived from an EMBL/GenBank/DDBJ whole genome shotgun (WGS) entry which is preliminary data.</text>
</comment>
<dbReference type="FunFam" id="3.40.605.10:FF:000004">
    <property type="entry name" value="Aldehyde dehydrogenase"/>
    <property type="match status" value="1"/>
</dbReference>
<dbReference type="AlphaFoldDB" id="A0A7D9F0A1"/>
<proteinExistence type="inferred from homology"/>
<evidence type="ECO:0000256" key="2">
    <source>
        <dbReference type="ARBA" id="ARBA00023002"/>
    </source>
</evidence>
<dbReference type="InterPro" id="IPR015590">
    <property type="entry name" value="Aldehyde_DH_dom"/>
</dbReference>
<dbReference type="OrthoDB" id="440325at2759"/>
<dbReference type="Pfam" id="PF00171">
    <property type="entry name" value="Aldedh"/>
    <property type="match status" value="1"/>
</dbReference>
<sequence length="219" mass="24709">MDPEIVVRKLRASFKSGKTRPIEFRKQQLQRLHDLLKENKDDIIGAMQEDLRKPAAESILMEVEYVLSEVCDAINNIDDWTKRDYVPKNMINKVNTIYNTYEPLGVSLIIGAWNYPTQLTFGPLLAAIAAGNCVLLKPSELSANTAALVELLVLKYLDKDCYVVMQGAVKETTAILKCRFDHIFYTGSTMVGKIIMRAAAEHLSKVTLELGGKRYDILR</sequence>
<dbReference type="Proteomes" id="UP001152795">
    <property type="component" value="Unassembled WGS sequence"/>
</dbReference>
<reference evidence="3" key="1">
    <citation type="submission" date="2020-04" db="EMBL/GenBank/DDBJ databases">
        <authorList>
            <person name="Alioto T."/>
            <person name="Alioto T."/>
            <person name="Gomez Garrido J."/>
        </authorList>
    </citation>
    <scope>NUCLEOTIDE SEQUENCE</scope>
    <source>
        <strain evidence="3">A484AB</strain>
    </source>
</reference>
<keyword evidence="2" id="KW-0560">Oxidoreductase</keyword>
<dbReference type="GO" id="GO:0006081">
    <property type="term" value="P:aldehyde metabolic process"/>
    <property type="evidence" value="ECO:0007669"/>
    <property type="project" value="InterPro"/>
</dbReference>
<dbReference type="PANTHER" id="PTHR43570:SF16">
    <property type="entry name" value="ALDEHYDE DEHYDROGENASE TYPE III, ISOFORM Q"/>
    <property type="match status" value="1"/>
</dbReference>